<dbReference type="PROSITE" id="PS51543">
    <property type="entry name" value="FYRC"/>
    <property type="match status" value="1"/>
</dbReference>
<keyword evidence="4" id="KW-0539">Nucleus</keyword>
<dbReference type="InterPro" id="IPR003347">
    <property type="entry name" value="JmjC_dom"/>
</dbReference>
<dbReference type="Pfam" id="PF06943">
    <property type="entry name" value="zf-LSD1"/>
    <property type="match status" value="3"/>
</dbReference>
<dbReference type="PROSITE" id="PS51542">
    <property type="entry name" value="FYRN"/>
    <property type="match status" value="1"/>
</dbReference>
<evidence type="ECO:0000313" key="9">
    <source>
        <dbReference type="Proteomes" id="UP001358586"/>
    </source>
</evidence>
<comment type="subcellular location">
    <subcellularLocation>
        <location evidence="1">Nucleus</location>
    </subcellularLocation>
</comment>
<feature type="domain" description="JmjC" evidence="7">
    <location>
        <begin position="405"/>
        <end position="571"/>
    </location>
</feature>
<evidence type="ECO:0008006" key="10">
    <source>
        <dbReference type="Google" id="ProtNLM"/>
    </source>
</evidence>
<feature type="domain" description="JmjN" evidence="6">
    <location>
        <begin position="200"/>
        <end position="241"/>
    </location>
</feature>
<protein>
    <recommendedName>
        <fullName evidence="10">Lysine-specific demethylase JMJ18-like</fullName>
    </recommendedName>
</protein>
<dbReference type="InterPro" id="IPR005735">
    <property type="entry name" value="Znf_LSD1"/>
</dbReference>
<dbReference type="PANTHER" id="PTHR10694">
    <property type="entry name" value="LYSINE-SPECIFIC DEMETHYLASE"/>
    <property type="match status" value="1"/>
</dbReference>
<dbReference type="Pfam" id="PF02928">
    <property type="entry name" value="zf-C5HC2"/>
    <property type="match status" value="1"/>
</dbReference>
<feature type="compositionally biased region" description="Basic and acidic residues" evidence="5">
    <location>
        <begin position="154"/>
        <end position="171"/>
    </location>
</feature>
<name>A0ABR0PV14_GOSAR</name>
<evidence type="ECO:0000256" key="1">
    <source>
        <dbReference type="ARBA" id="ARBA00004123"/>
    </source>
</evidence>
<dbReference type="Pfam" id="PF02373">
    <property type="entry name" value="JmjC"/>
    <property type="match status" value="1"/>
</dbReference>
<dbReference type="SMART" id="SM00545">
    <property type="entry name" value="JmjN"/>
    <property type="match status" value="1"/>
</dbReference>
<dbReference type="InterPro" id="IPR003349">
    <property type="entry name" value="JmjN"/>
</dbReference>
<dbReference type="SMART" id="SM00541">
    <property type="entry name" value="FYRN"/>
    <property type="match status" value="1"/>
</dbReference>
<sequence>MIADMQSEVVCSRCRNILLYPRGATNVCCALCNTITQVPPPGMEMAQLVCGGCRTLLMYTCGATSVRCSCCNIINHVTASNPMAHINCGHCRTTLMYPYGAASVKCAVCHYVTNVGTGNVRCPLPASSLNARGTMPSTSTSQTVVVENPMSVDESGKLDHSSQLSMKRDNNIEPSGSPQSRKVSARWDPDEACRPTIDDAPVFYPTVEEFEDTLAYVEKIREEAESFGICRIVPPPSWTPPCLLKEKDIWEHAKFSTRIQQVDLLQNRKPMRKKTRSRKRKRRRQSKKGATRRRANSSVESTSASSENFGFSSGSDFTLEEFQRYANDFKETYFRRDCDEDLKPGVVEYSKWEPSWEDIEGEYWRIVEQPTDEVEVYYGADLETGTFGSGFPKASSMLTGNDADKYAMSGWNLNNFSRLQGSVLSFEGCDISGVLVPWLYVGMCFSSFCWHVEDHHLYSLNYMHWGDPKVWYGVPQNHASSLEAAMRKHLPDLFEEQPGLLHDLVTQLSPSILKAEGVPIYRAVQHSGEFVLTFPRAYHSGFNCGFNCAEAVNVAPVDWLEHGQNAVELYSEQHRRTSLSHDKLLLGSAQQAIQALWEIFFAGRETPGNLRWKHVCGKDGMLTKAVRMRVQMEEERVNCLPPHLPSRKMEKDFDLESERECFSCFYDLHLSACSCNCSPERFACLKHVKNFCSCEVEDRFVLLRYTIDELQMLVKALEGGVDAVKVWACKDIGLLPGKDCDAYVPNLVQDSEAVKLEPSEPSGSWSCSWKMEEKVNISSSSYGPVSEVLPQSGTKLKASPSTVGCENNVYNIGVLIMENSVNLEQDACMKLNLDVLTDYPASKSVNALESPNNKSDVEIFLPSFNQEKICGFDEVREPVLKRLKSDCSSSVSRESPNNYQHSTSCVHQDSDGFDGKKLFDVELHPGQSNTFWKTATVNNSDLNASIVARGDPLLISSVEPLNFGSVMFGKLWCSKKAIFPKGFRSRVKFFSVINPTEISNYISEVLDAGPLGPLFKVTLEGCPTVSFSNVSVEKCWKLVVQQLKQEILRSNLGERSVLPLQLLKRVNGLEMFGFLSPPIIQAVEALDPNHQCLEYWNHKTSSDKNEVNKDLD</sequence>
<feature type="region of interest" description="Disordered" evidence="5">
    <location>
        <begin position="152"/>
        <end position="188"/>
    </location>
</feature>
<keyword evidence="2" id="KW-0560">Oxidoreductase</keyword>
<dbReference type="InterPro" id="IPR003889">
    <property type="entry name" value="FYrich_C"/>
</dbReference>
<evidence type="ECO:0000256" key="5">
    <source>
        <dbReference type="SAM" id="MobiDB-lite"/>
    </source>
</evidence>
<dbReference type="SUPFAM" id="SSF51197">
    <property type="entry name" value="Clavaminate synthase-like"/>
    <property type="match status" value="1"/>
</dbReference>
<dbReference type="Pfam" id="PF05965">
    <property type="entry name" value="FYRC"/>
    <property type="match status" value="1"/>
</dbReference>
<dbReference type="PROSITE" id="PS51184">
    <property type="entry name" value="JMJC"/>
    <property type="match status" value="1"/>
</dbReference>
<dbReference type="Proteomes" id="UP001358586">
    <property type="component" value="Chromosome 5"/>
</dbReference>
<dbReference type="InterPro" id="IPR003888">
    <property type="entry name" value="FYrich_N"/>
</dbReference>
<evidence type="ECO:0000256" key="3">
    <source>
        <dbReference type="ARBA" id="ARBA00023004"/>
    </source>
</evidence>
<dbReference type="EMBL" id="JARKNE010000005">
    <property type="protein sequence ID" value="KAK5830817.1"/>
    <property type="molecule type" value="Genomic_DNA"/>
</dbReference>
<evidence type="ECO:0000259" key="6">
    <source>
        <dbReference type="PROSITE" id="PS51183"/>
    </source>
</evidence>
<reference evidence="8 9" key="1">
    <citation type="submission" date="2023-03" db="EMBL/GenBank/DDBJ databases">
        <title>WGS of Gossypium arboreum.</title>
        <authorList>
            <person name="Yu D."/>
        </authorList>
    </citation>
    <scope>NUCLEOTIDE SEQUENCE [LARGE SCALE GENOMIC DNA]</scope>
    <source>
        <tissue evidence="8">Leaf</tissue>
    </source>
</reference>
<dbReference type="NCBIfam" id="TIGR01053">
    <property type="entry name" value="LSD1"/>
    <property type="match status" value="3"/>
</dbReference>
<keyword evidence="3" id="KW-0408">Iron</keyword>
<keyword evidence="9" id="KW-1185">Reference proteome</keyword>
<proteinExistence type="predicted"/>
<dbReference type="PROSITE" id="PS51183">
    <property type="entry name" value="JMJN"/>
    <property type="match status" value="1"/>
</dbReference>
<feature type="compositionally biased region" description="Low complexity" evidence="5">
    <location>
        <begin position="296"/>
        <end position="308"/>
    </location>
</feature>
<dbReference type="Pfam" id="PF05964">
    <property type="entry name" value="FYRN"/>
    <property type="match status" value="1"/>
</dbReference>
<accession>A0ABR0PV14</accession>
<feature type="compositionally biased region" description="Basic residues" evidence="5">
    <location>
        <begin position="269"/>
        <end position="295"/>
    </location>
</feature>
<organism evidence="8 9">
    <name type="scientific">Gossypium arboreum</name>
    <name type="common">Tree cotton</name>
    <name type="synonym">Gossypium nanking</name>
    <dbReference type="NCBI Taxonomy" id="29729"/>
    <lineage>
        <taxon>Eukaryota</taxon>
        <taxon>Viridiplantae</taxon>
        <taxon>Streptophyta</taxon>
        <taxon>Embryophyta</taxon>
        <taxon>Tracheophyta</taxon>
        <taxon>Spermatophyta</taxon>
        <taxon>Magnoliopsida</taxon>
        <taxon>eudicotyledons</taxon>
        <taxon>Gunneridae</taxon>
        <taxon>Pentapetalae</taxon>
        <taxon>rosids</taxon>
        <taxon>malvids</taxon>
        <taxon>Malvales</taxon>
        <taxon>Malvaceae</taxon>
        <taxon>Malvoideae</taxon>
        <taxon>Gossypium</taxon>
    </lineage>
</organism>
<feature type="region of interest" description="Disordered" evidence="5">
    <location>
        <begin position="266"/>
        <end position="308"/>
    </location>
</feature>
<dbReference type="Gene3D" id="2.60.120.650">
    <property type="entry name" value="Cupin"/>
    <property type="match status" value="1"/>
</dbReference>
<comment type="caution">
    <text evidence="8">The sequence shown here is derived from an EMBL/GenBank/DDBJ whole genome shotgun (WGS) entry which is preliminary data.</text>
</comment>
<dbReference type="InterPro" id="IPR004198">
    <property type="entry name" value="Znf_C5HC2"/>
</dbReference>
<dbReference type="Gene3D" id="3.30.160.360">
    <property type="match status" value="1"/>
</dbReference>
<evidence type="ECO:0000256" key="4">
    <source>
        <dbReference type="ARBA" id="ARBA00023242"/>
    </source>
</evidence>
<evidence type="ECO:0000256" key="2">
    <source>
        <dbReference type="ARBA" id="ARBA00023002"/>
    </source>
</evidence>
<evidence type="ECO:0000259" key="7">
    <source>
        <dbReference type="PROSITE" id="PS51184"/>
    </source>
</evidence>
<dbReference type="SMART" id="SM00558">
    <property type="entry name" value="JmjC"/>
    <property type="match status" value="1"/>
</dbReference>
<dbReference type="PANTHER" id="PTHR10694:SF105">
    <property type="entry name" value="LYSINE-SPECIFIC DEMETHYLASE JMJ14"/>
    <property type="match status" value="1"/>
</dbReference>
<feature type="compositionally biased region" description="Polar residues" evidence="5">
    <location>
        <begin position="172"/>
        <end position="182"/>
    </location>
</feature>
<dbReference type="SMART" id="SM00542">
    <property type="entry name" value="FYRC"/>
    <property type="match status" value="1"/>
</dbReference>
<dbReference type="Pfam" id="PF02375">
    <property type="entry name" value="JmjN"/>
    <property type="match status" value="1"/>
</dbReference>
<evidence type="ECO:0000313" key="8">
    <source>
        <dbReference type="EMBL" id="KAK5830817.1"/>
    </source>
</evidence>
<gene>
    <name evidence="8" type="ORF">PVK06_014612</name>
</gene>